<dbReference type="Gene3D" id="2.170.140.10">
    <property type="entry name" value="Chitin binding domain"/>
    <property type="match status" value="1"/>
</dbReference>
<gene>
    <name evidence="10" type="ORF">PMAYCL1PPCAC_22794</name>
</gene>
<feature type="non-terminal residue" evidence="10">
    <location>
        <position position="581"/>
    </location>
</feature>
<evidence type="ECO:0000256" key="6">
    <source>
        <dbReference type="ARBA" id="ARBA00023180"/>
    </source>
</evidence>
<dbReference type="PANTHER" id="PTHR23301:SF0">
    <property type="entry name" value="CHITIN-BINDING TYPE-2 DOMAIN-CONTAINING PROTEIN-RELATED"/>
    <property type="match status" value="1"/>
</dbReference>
<organism evidence="10 11">
    <name type="scientific">Pristionchus mayeri</name>
    <dbReference type="NCBI Taxonomy" id="1317129"/>
    <lineage>
        <taxon>Eukaryota</taxon>
        <taxon>Metazoa</taxon>
        <taxon>Ecdysozoa</taxon>
        <taxon>Nematoda</taxon>
        <taxon>Chromadorea</taxon>
        <taxon>Rhabditida</taxon>
        <taxon>Rhabditina</taxon>
        <taxon>Diplogasteromorpha</taxon>
        <taxon>Diplogasteroidea</taxon>
        <taxon>Neodiplogasteridae</taxon>
        <taxon>Pristionchus</taxon>
    </lineage>
</organism>
<name>A0AAN5CYT5_9BILA</name>
<feature type="chain" id="PRO_5043018578" description="Chitin-binding type-2 domain-containing protein" evidence="8">
    <location>
        <begin position="16"/>
        <end position="581"/>
    </location>
</feature>
<evidence type="ECO:0000256" key="5">
    <source>
        <dbReference type="ARBA" id="ARBA00023157"/>
    </source>
</evidence>
<dbReference type="PROSITE" id="PS50940">
    <property type="entry name" value="CHIT_BIND_II"/>
    <property type="match status" value="5"/>
</dbReference>
<evidence type="ECO:0000259" key="9">
    <source>
        <dbReference type="PROSITE" id="PS50940"/>
    </source>
</evidence>
<feature type="domain" description="Chitin-binding type-2" evidence="9">
    <location>
        <begin position="39"/>
        <end position="96"/>
    </location>
</feature>
<dbReference type="AlphaFoldDB" id="A0AAN5CYT5"/>
<feature type="domain" description="Chitin-binding type-2" evidence="9">
    <location>
        <begin position="213"/>
        <end position="273"/>
    </location>
</feature>
<feature type="signal peptide" evidence="8">
    <location>
        <begin position="1"/>
        <end position="15"/>
    </location>
</feature>
<keyword evidence="5" id="KW-1015">Disulfide bond</keyword>
<reference evidence="11" key="1">
    <citation type="submission" date="2022-10" db="EMBL/GenBank/DDBJ databases">
        <title>Genome assembly of Pristionchus species.</title>
        <authorList>
            <person name="Yoshida K."/>
            <person name="Sommer R.J."/>
        </authorList>
    </citation>
    <scope>NUCLEOTIDE SEQUENCE [LARGE SCALE GENOMIC DNA]</scope>
    <source>
        <strain evidence="11">RS5460</strain>
    </source>
</reference>
<evidence type="ECO:0000313" key="10">
    <source>
        <dbReference type="EMBL" id="GMR52599.1"/>
    </source>
</evidence>
<evidence type="ECO:0000256" key="7">
    <source>
        <dbReference type="SAM" id="MobiDB-lite"/>
    </source>
</evidence>
<dbReference type="Pfam" id="PF01607">
    <property type="entry name" value="CBM_14"/>
    <property type="match status" value="2"/>
</dbReference>
<feature type="region of interest" description="Disordered" evidence="7">
    <location>
        <begin position="332"/>
        <end position="356"/>
    </location>
</feature>
<evidence type="ECO:0000256" key="3">
    <source>
        <dbReference type="ARBA" id="ARBA00022729"/>
    </source>
</evidence>
<protein>
    <recommendedName>
        <fullName evidence="9">Chitin-binding type-2 domain-containing protein</fullName>
    </recommendedName>
</protein>
<proteinExistence type="predicted"/>
<dbReference type="SUPFAM" id="SSF57625">
    <property type="entry name" value="Invertebrate chitin-binding proteins"/>
    <property type="match status" value="3"/>
</dbReference>
<evidence type="ECO:0000256" key="1">
    <source>
        <dbReference type="ARBA" id="ARBA00022473"/>
    </source>
</evidence>
<dbReference type="GO" id="GO:0005576">
    <property type="term" value="C:extracellular region"/>
    <property type="evidence" value="ECO:0007669"/>
    <property type="project" value="InterPro"/>
</dbReference>
<dbReference type="InterPro" id="IPR051940">
    <property type="entry name" value="Chitin_bind-dev_reg"/>
</dbReference>
<feature type="domain" description="Chitin-binding type-2" evidence="9">
    <location>
        <begin position="487"/>
        <end position="545"/>
    </location>
</feature>
<evidence type="ECO:0000256" key="2">
    <source>
        <dbReference type="ARBA" id="ARBA00022669"/>
    </source>
</evidence>
<feature type="compositionally biased region" description="Polar residues" evidence="7">
    <location>
        <begin position="390"/>
        <end position="401"/>
    </location>
</feature>
<feature type="domain" description="Chitin-binding type-2" evidence="9">
    <location>
        <begin position="153"/>
        <end position="207"/>
    </location>
</feature>
<evidence type="ECO:0000256" key="8">
    <source>
        <dbReference type="SAM" id="SignalP"/>
    </source>
</evidence>
<dbReference type="SMART" id="SM00494">
    <property type="entry name" value="ChtBD2"/>
    <property type="match status" value="6"/>
</dbReference>
<dbReference type="InterPro" id="IPR036508">
    <property type="entry name" value="Chitin-bd_dom_sf"/>
</dbReference>
<comment type="caution">
    <text evidence="10">The sequence shown here is derived from an EMBL/GenBank/DDBJ whole genome shotgun (WGS) entry which is preliminary data.</text>
</comment>
<feature type="region of interest" description="Disordered" evidence="7">
    <location>
        <begin position="372"/>
        <end position="480"/>
    </location>
</feature>
<keyword evidence="6" id="KW-0325">Glycoprotein</keyword>
<dbReference type="EMBL" id="BTRK01000005">
    <property type="protein sequence ID" value="GMR52599.1"/>
    <property type="molecule type" value="Genomic_DNA"/>
</dbReference>
<dbReference type="PANTHER" id="PTHR23301">
    <property type="entry name" value="CHITIN BINDING PERITROPHIN-A"/>
    <property type="match status" value="1"/>
</dbReference>
<keyword evidence="3 8" id="KW-0732">Signal</keyword>
<evidence type="ECO:0000256" key="4">
    <source>
        <dbReference type="ARBA" id="ARBA00022737"/>
    </source>
</evidence>
<accession>A0AAN5CYT5</accession>
<evidence type="ECO:0000313" key="11">
    <source>
        <dbReference type="Proteomes" id="UP001328107"/>
    </source>
</evidence>
<keyword evidence="2" id="KW-0147">Chitin-binding</keyword>
<keyword evidence="4" id="KW-0677">Repeat</keyword>
<feature type="domain" description="Chitin-binding type-2" evidence="9">
    <location>
        <begin position="277"/>
        <end position="321"/>
    </location>
</feature>
<keyword evidence="11" id="KW-1185">Reference proteome</keyword>
<dbReference type="InterPro" id="IPR002557">
    <property type="entry name" value="Chitin-bd_dom"/>
</dbReference>
<keyword evidence="1" id="KW-0217">Developmental protein</keyword>
<dbReference type="Proteomes" id="UP001328107">
    <property type="component" value="Unassembled WGS sequence"/>
</dbReference>
<sequence length="581" mass="65558">MLTVIPLLLFGAVAAHESHTAPPSYYPVESYPLEEATVRARCAIGARRRFDYSQCSSYEECVADGKRTKWEQKKCADGYAFNDGNGNCELDEKCATVGDEKCSIRFFRLSCSELLVCSPHNGAYVRTNCDDGFRNEFHSGCVPDVRCTTKYQNETCTEGQARPTANCRSYSICQGGIWKRERCIKDGRWTEYCSECDPEYKPRECKEGDSRKVNHTEPFEGYGIDTTVLVDCAHYQLCEQGRWNTVKCAPGTGYNPSFKRCTPSRLHDAECNPPVTAPRCEEGSRIVPPHSCDRFLQCDRGEWRQMACPIDTRFDAKHNHCVPGKCEGHGGDVQDYRRHGHSRHSNSDSSGSSEESIWDAQAFDQQAIEIPPSFQSPSRHRLNGAPEPLPTSQVALPSSIPSHRPGYLGQQDPHHHHPHHPQQPYPPPRPRPYPVGPVQPPPRPQYETPSYPAQPSYPSVPSSPSYPPARPSQPIYEEGHQPPRLPGFICEGDFKVADAFDAAFYYDCVQGYLKRKACPGGSRFDPQRSKCIKDYTWQPDFICYDNQVMPTAYCGEYKICRDNEWLSGICPHDWPFINGQC</sequence>
<dbReference type="GO" id="GO:0008061">
    <property type="term" value="F:chitin binding"/>
    <property type="evidence" value="ECO:0007669"/>
    <property type="project" value="UniProtKB-KW"/>
</dbReference>
<feature type="compositionally biased region" description="Low complexity" evidence="7">
    <location>
        <begin position="445"/>
        <end position="463"/>
    </location>
</feature>
<feature type="compositionally biased region" description="Pro residues" evidence="7">
    <location>
        <begin position="421"/>
        <end position="444"/>
    </location>
</feature>